<sequence>MGELQMLYEIMCEKFKKKRIEFHDGLNTILGTNAGDNSIGKSSFLLIIDFVFGGSTYAQADDIIKNVGEHNICFSFKFENEFFFFSREVVNYHDIWQCNEKYEKQHSMDTDEFCNWLDKKYKIQLPYLTFRNIVSRYIRVYGKDNANEKLPLHSVSNEKAKDARSALLKLFDYYMPIHNLSQQANKSNEELKTYQKAQKYNFISNIGKRDFSRNEKELERLNVELEELAKDVEKGFADLDAEISEEAIRIKKYFQESVDCEVGLNLV</sequence>
<dbReference type="EMBL" id="JBHUMR010000015">
    <property type="protein sequence ID" value="MFD2618392.1"/>
    <property type="molecule type" value="Genomic_DNA"/>
</dbReference>
<name>A0ABW5PUH5_9BACI</name>
<dbReference type="RefSeq" id="WP_141191008.1">
    <property type="nucleotide sequence ID" value="NZ_JBHUMR010000015.1"/>
</dbReference>
<gene>
    <name evidence="2" type="ORF">ACFSTF_13860</name>
</gene>
<reference evidence="3" key="1">
    <citation type="journal article" date="2019" name="Int. J. Syst. Evol. Microbiol.">
        <title>The Global Catalogue of Microorganisms (GCM) 10K type strain sequencing project: providing services to taxonomists for standard genome sequencing and annotation.</title>
        <authorList>
            <consortium name="The Broad Institute Genomics Platform"/>
            <consortium name="The Broad Institute Genome Sequencing Center for Infectious Disease"/>
            <person name="Wu L."/>
            <person name="Ma J."/>
        </authorList>
    </citation>
    <scope>NUCLEOTIDE SEQUENCE [LARGE SCALE GENOMIC DNA]</scope>
    <source>
        <strain evidence="3">TISTR 2241</strain>
    </source>
</reference>
<evidence type="ECO:0000313" key="3">
    <source>
        <dbReference type="Proteomes" id="UP001597458"/>
    </source>
</evidence>
<dbReference type="InterPro" id="IPR027417">
    <property type="entry name" value="P-loop_NTPase"/>
</dbReference>
<evidence type="ECO:0000313" key="2">
    <source>
        <dbReference type="EMBL" id="MFD2618392.1"/>
    </source>
</evidence>
<dbReference type="Proteomes" id="UP001597458">
    <property type="component" value="Unassembled WGS sequence"/>
</dbReference>
<comment type="caution">
    <text evidence="2">The sequence shown here is derived from an EMBL/GenBank/DDBJ whole genome shotgun (WGS) entry which is preliminary data.</text>
</comment>
<feature type="coiled-coil region" evidence="1">
    <location>
        <begin position="177"/>
        <end position="242"/>
    </location>
</feature>
<dbReference type="Gene3D" id="3.40.50.300">
    <property type="entry name" value="P-loop containing nucleotide triphosphate hydrolases"/>
    <property type="match status" value="1"/>
</dbReference>
<evidence type="ECO:0000256" key="1">
    <source>
        <dbReference type="SAM" id="Coils"/>
    </source>
</evidence>
<accession>A0ABW5PUH5</accession>
<protein>
    <submittedName>
        <fullName evidence="2">AAA family ATPase</fullName>
    </submittedName>
</protein>
<keyword evidence="1" id="KW-0175">Coiled coil</keyword>
<proteinExistence type="predicted"/>
<organism evidence="2 3">
    <name type="scientific">Terrilactibacillus laevilacticus</name>
    <dbReference type="NCBI Taxonomy" id="1380157"/>
    <lineage>
        <taxon>Bacteria</taxon>
        <taxon>Bacillati</taxon>
        <taxon>Bacillota</taxon>
        <taxon>Bacilli</taxon>
        <taxon>Bacillales</taxon>
        <taxon>Bacillaceae</taxon>
        <taxon>Terrilactibacillus</taxon>
    </lineage>
</organism>
<keyword evidence="3" id="KW-1185">Reference proteome</keyword>